<evidence type="ECO:0000313" key="11">
    <source>
        <dbReference type="EMBL" id="OCF31422.1"/>
    </source>
</evidence>
<organism evidence="11 12">
    <name type="scientific">Kwoniella heveanensis BCC8398</name>
    <dbReference type="NCBI Taxonomy" id="1296120"/>
    <lineage>
        <taxon>Eukaryota</taxon>
        <taxon>Fungi</taxon>
        <taxon>Dikarya</taxon>
        <taxon>Basidiomycota</taxon>
        <taxon>Agaricomycotina</taxon>
        <taxon>Tremellomycetes</taxon>
        <taxon>Tremellales</taxon>
        <taxon>Cryptococcaceae</taxon>
        <taxon>Kwoniella</taxon>
    </lineage>
</organism>
<gene>
    <name evidence="11" type="ORF">I316_06824</name>
</gene>
<dbReference type="PRINTS" id="PR00171">
    <property type="entry name" value="SUGRTRNSPORT"/>
</dbReference>
<evidence type="ECO:0000313" key="12">
    <source>
        <dbReference type="Proteomes" id="UP000092666"/>
    </source>
</evidence>
<keyword evidence="3 8" id="KW-0813">Transport</keyword>
<feature type="transmembrane region" description="Helical" evidence="9">
    <location>
        <begin position="171"/>
        <end position="192"/>
    </location>
</feature>
<dbReference type="InterPro" id="IPR050360">
    <property type="entry name" value="MFS_Sugar_Transporters"/>
</dbReference>
<dbReference type="InterPro" id="IPR003663">
    <property type="entry name" value="Sugar/inositol_transpt"/>
</dbReference>
<name>A0A1B9GJZ4_9TREE</name>
<evidence type="ECO:0000256" key="8">
    <source>
        <dbReference type="RuleBase" id="RU003346"/>
    </source>
</evidence>
<keyword evidence="6 9" id="KW-0472">Membrane</keyword>
<feature type="transmembrane region" description="Helical" evidence="9">
    <location>
        <begin position="138"/>
        <end position="159"/>
    </location>
</feature>
<feature type="transmembrane region" description="Helical" evidence="9">
    <location>
        <begin position="436"/>
        <end position="453"/>
    </location>
</feature>
<dbReference type="EMBL" id="KV700134">
    <property type="protein sequence ID" value="OCF31422.1"/>
    <property type="molecule type" value="Genomic_DNA"/>
</dbReference>
<feature type="transmembrane region" description="Helical" evidence="9">
    <location>
        <begin position="405"/>
        <end position="424"/>
    </location>
</feature>
<feature type="transmembrane region" description="Helical" evidence="9">
    <location>
        <begin position="465"/>
        <end position="485"/>
    </location>
</feature>
<proteinExistence type="inferred from homology"/>
<dbReference type="SUPFAM" id="SSF103473">
    <property type="entry name" value="MFS general substrate transporter"/>
    <property type="match status" value="1"/>
</dbReference>
<dbReference type="PROSITE" id="PS50850">
    <property type="entry name" value="MFS"/>
    <property type="match status" value="1"/>
</dbReference>
<evidence type="ECO:0000256" key="3">
    <source>
        <dbReference type="ARBA" id="ARBA00022448"/>
    </source>
</evidence>
<dbReference type="PANTHER" id="PTHR48022:SF59">
    <property type="entry name" value="MAJOR FACILITATOR SUPERFAMILY (MFS) PROFILE DOMAIN-CONTAINING PROTEIN"/>
    <property type="match status" value="1"/>
</dbReference>
<feature type="transmembrane region" description="Helical" evidence="9">
    <location>
        <begin position="367"/>
        <end position="385"/>
    </location>
</feature>
<dbReference type="InterPro" id="IPR005829">
    <property type="entry name" value="Sugar_transporter_CS"/>
</dbReference>
<evidence type="ECO:0000256" key="9">
    <source>
        <dbReference type="SAM" id="Phobius"/>
    </source>
</evidence>
<dbReference type="NCBIfam" id="TIGR00879">
    <property type="entry name" value="SP"/>
    <property type="match status" value="1"/>
</dbReference>
<feature type="transmembrane region" description="Helical" evidence="9">
    <location>
        <begin position="336"/>
        <end position="358"/>
    </location>
</feature>
<protein>
    <recommendedName>
        <fullName evidence="10">Major facilitator superfamily (MFS) profile domain-containing protein</fullName>
    </recommendedName>
</protein>
<comment type="similarity">
    <text evidence="2 8">Belongs to the major facilitator superfamily. Sugar transporter (TC 2.A.1.1) family.</text>
</comment>
<reference evidence="12" key="2">
    <citation type="submission" date="2013-12" db="EMBL/GenBank/DDBJ databases">
        <title>Evolution of pathogenesis and genome organization in the Tremellales.</title>
        <authorList>
            <person name="Cuomo C."/>
            <person name="Litvintseva A."/>
            <person name="Heitman J."/>
            <person name="Chen Y."/>
            <person name="Sun S."/>
            <person name="Springer D."/>
            <person name="Dromer F."/>
            <person name="Young S."/>
            <person name="Zeng Q."/>
            <person name="Chapman S."/>
            <person name="Gujja S."/>
            <person name="Saif S."/>
            <person name="Birren B."/>
        </authorList>
    </citation>
    <scope>NUCLEOTIDE SEQUENCE [LARGE SCALE GENOMIC DNA]</scope>
    <source>
        <strain evidence="12">BCC8398</strain>
    </source>
</reference>
<evidence type="ECO:0000256" key="5">
    <source>
        <dbReference type="ARBA" id="ARBA00022989"/>
    </source>
</evidence>
<sequence>MGILNVLEKSPLHRYAIEMKGMPSAVLSFQLLLTVFCYAISGAPRGFDEGVIASISQLKSFTKAFALTSSSATASASVANKISNMVSLVSLGCGIGPILSLPLNDVLGRRNSVRLWQLVNAAGLVIEITSGGRFSQLYAGRIIAGCGIGALTVIGPLSLSETAPRPIRGLIAFTFNMCMIGAQVLGIFIVYGVQKHMKASDIQWQLPLILMLMPVVIALALSFFISESPRWLVSRGKEEEALRTLCKLRRLPADHPFVQDEYQSIVTAYEEERLALGESSLFQRIWECFSVRSNWRRMRTVIIAYLLAQFSGSNSITNYLPTILGYIGQNSADDKLLYTAGNSLVKLSSVILASFFLIDALGRRKSFLTGVIIQGLCHTYLAIYINRSVTTHNVTEGSSKMALAAIYLQSLGWGMGLLPLPYLFGAELFPTRIRAVGGAIAAAWHWLFFFAMVKATPSLLTSTNTWGAFAFFAVWCAIAWVYGFLMVPETSGRSLENIQKLFELKWYEVRKHAYPTDEEVMIVAIPHDADKPEVEHIDGKLADDLDHEEHQHKVQSRV</sequence>
<dbReference type="STRING" id="1296120.A0A1B9GJZ4"/>
<keyword evidence="12" id="KW-1185">Reference proteome</keyword>
<evidence type="ECO:0000256" key="1">
    <source>
        <dbReference type="ARBA" id="ARBA00004141"/>
    </source>
</evidence>
<dbReference type="OrthoDB" id="508119at2759"/>
<dbReference type="InterPro" id="IPR005828">
    <property type="entry name" value="MFS_sugar_transport-like"/>
</dbReference>
<dbReference type="GO" id="GO:0016020">
    <property type="term" value="C:membrane"/>
    <property type="evidence" value="ECO:0007669"/>
    <property type="project" value="UniProtKB-SubCell"/>
</dbReference>
<keyword evidence="4 9" id="KW-0812">Transmembrane</keyword>
<dbReference type="PROSITE" id="PS00216">
    <property type="entry name" value="SUGAR_TRANSPORT_1"/>
    <property type="match status" value="1"/>
</dbReference>
<keyword evidence="5 9" id="KW-1133">Transmembrane helix</keyword>
<dbReference type="GO" id="GO:0005351">
    <property type="term" value="F:carbohydrate:proton symporter activity"/>
    <property type="evidence" value="ECO:0007669"/>
    <property type="project" value="TreeGrafter"/>
</dbReference>
<evidence type="ECO:0000256" key="7">
    <source>
        <dbReference type="ARBA" id="ARBA00049119"/>
    </source>
</evidence>
<dbReference type="Proteomes" id="UP000092666">
    <property type="component" value="Unassembled WGS sequence"/>
</dbReference>
<comment type="subcellular location">
    <subcellularLocation>
        <location evidence="1">Membrane</location>
        <topology evidence="1">Multi-pass membrane protein</topology>
    </subcellularLocation>
</comment>
<feature type="transmembrane region" description="Helical" evidence="9">
    <location>
        <begin position="204"/>
        <end position="225"/>
    </location>
</feature>
<dbReference type="InterPro" id="IPR020846">
    <property type="entry name" value="MFS_dom"/>
</dbReference>
<accession>A0A1B9GJZ4</accession>
<feature type="domain" description="Major facilitator superfamily (MFS) profile" evidence="10">
    <location>
        <begin position="34"/>
        <end position="491"/>
    </location>
</feature>
<comment type="catalytic activity">
    <reaction evidence="7">
        <text>myo-inositol(out) + H(+)(out) = myo-inositol(in) + H(+)(in)</text>
        <dbReference type="Rhea" id="RHEA:60364"/>
        <dbReference type="ChEBI" id="CHEBI:15378"/>
        <dbReference type="ChEBI" id="CHEBI:17268"/>
    </reaction>
</comment>
<dbReference type="AlphaFoldDB" id="A0A1B9GJZ4"/>
<dbReference type="InterPro" id="IPR036259">
    <property type="entry name" value="MFS_trans_sf"/>
</dbReference>
<evidence type="ECO:0000259" key="10">
    <source>
        <dbReference type="PROSITE" id="PS50850"/>
    </source>
</evidence>
<dbReference type="PANTHER" id="PTHR48022">
    <property type="entry name" value="PLASTIDIC GLUCOSE TRANSPORTER 4"/>
    <property type="match status" value="1"/>
</dbReference>
<evidence type="ECO:0000256" key="2">
    <source>
        <dbReference type="ARBA" id="ARBA00010992"/>
    </source>
</evidence>
<evidence type="ECO:0000256" key="6">
    <source>
        <dbReference type="ARBA" id="ARBA00023136"/>
    </source>
</evidence>
<dbReference type="Gene3D" id="1.20.1250.20">
    <property type="entry name" value="MFS general substrate transporter like domains"/>
    <property type="match status" value="1"/>
</dbReference>
<dbReference type="Pfam" id="PF00083">
    <property type="entry name" value="Sugar_tr"/>
    <property type="match status" value="1"/>
</dbReference>
<evidence type="ECO:0000256" key="4">
    <source>
        <dbReference type="ARBA" id="ARBA00022692"/>
    </source>
</evidence>
<feature type="transmembrane region" description="Helical" evidence="9">
    <location>
        <begin position="21"/>
        <end position="41"/>
    </location>
</feature>
<reference evidence="11 12" key="1">
    <citation type="submission" date="2013-07" db="EMBL/GenBank/DDBJ databases">
        <title>The Genome Sequence of Cryptococcus heveanensis BCC8398.</title>
        <authorList>
            <consortium name="The Broad Institute Genome Sequencing Platform"/>
            <person name="Cuomo C."/>
            <person name="Litvintseva A."/>
            <person name="Chen Y."/>
            <person name="Heitman J."/>
            <person name="Sun S."/>
            <person name="Springer D."/>
            <person name="Dromer F."/>
            <person name="Young S.K."/>
            <person name="Zeng Q."/>
            <person name="Gargeya S."/>
            <person name="Fitzgerald M."/>
            <person name="Abouelleil A."/>
            <person name="Alvarado L."/>
            <person name="Berlin A.M."/>
            <person name="Chapman S.B."/>
            <person name="Dewar J."/>
            <person name="Goldberg J."/>
            <person name="Griggs A."/>
            <person name="Gujja S."/>
            <person name="Hansen M."/>
            <person name="Howarth C."/>
            <person name="Imamovic A."/>
            <person name="Larimer J."/>
            <person name="McCowan C."/>
            <person name="Murphy C."/>
            <person name="Pearson M."/>
            <person name="Priest M."/>
            <person name="Roberts A."/>
            <person name="Saif S."/>
            <person name="Shea T."/>
            <person name="Sykes S."/>
            <person name="Wortman J."/>
            <person name="Nusbaum C."/>
            <person name="Birren B."/>
        </authorList>
    </citation>
    <scope>NUCLEOTIDE SEQUENCE [LARGE SCALE GENOMIC DNA]</scope>
    <source>
        <strain evidence="11 12">BCC8398</strain>
    </source>
</reference>
<feature type="transmembrane region" description="Helical" evidence="9">
    <location>
        <begin position="302"/>
        <end position="324"/>
    </location>
</feature>